<sequence length="492" mass="54332">MRATSRFWAAVALGGVLTLFAVLLDRPAPLFGGAAIGVWLLAHQARFVERSRRTVDGLSVDQTSSRERVTKDEPFTVTLEATLPEPSLLDVEITGDPPVNVAGVDDDERRCRLQYGEQAAETTIQASGAVAGRARFGRPELRLTDPFGLFSESLAVGESVDVHVEAHPPRQLHVGGGGEQMAVGYGERDTVQLGTGQEPVELRKYTSGDELRHIDWKATARLGQPHVRKYERKTPRRTTLVVDHRASMGDGPPGGRKLDYARDAALLFLKDARAHEDPVSLFAVGDEGLTVERELGAGLEQYSRLRQQLFDLRPTADRDGDGTFDRSFETDTARARRLAEALDDGTAAFDRTLRPYVAERDAYVSRLDSRPLFSSIRAHRSEFRRATWTILVTDDSNRAELIDAVKLARRGEGHVAAFLTPTVLFEEVQDSDRETAYQRYRDFENFRQKLANLDGVTAFEVGPGDRLEAILSVDRAGQRGAAAGMRHAGGVR</sequence>
<evidence type="ECO:0000313" key="4">
    <source>
        <dbReference type="Proteomes" id="UP000198531"/>
    </source>
</evidence>
<keyword evidence="1" id="KW-0472">Membrane</keyword>
<feature type="domain" description="DUF58" evidence="2">
    <location>
        <begin position="201"/>
        <end position="316"/>
    </location>
</feature>
<proteinExistence type="predicted"/>
<dbReference type="OrthoDB" id="3263at2157"/>
<accession>A0A1I6J495</accession>
<dbReference type="PANTHER" id="PTHR33608:SF3">
    <property type="entry name" value="SLR2013 PROTEIN"/>
    <property type="match status" value="1"/>
</dbReference>
<evidence type="ECO:0000259" key="2">
    <source>
        <dbReference type="Pfam" id="PF01882"/>
    </source>
</evidence>
<reference evidence="4" key="1">
    <citation type="submission" date="2016-10" db="EMBL/GenBank/DDBJ databases">
        <authorList>
            <person name="Varghese N."/>
            <person name="Submissions S."/>
        </authorList>
    </citation>
    <scope>NUCLEOTIDE SEQUENCE [LARGE SCALE GENOMIC DNA]</scope>
    <source>
        <strain evidence="4">CGMCC 1.7736</strain>
    </source>
</reference>
<protein>
    <submittedName>
        <fullName evidence="3">Uncharacterized conserved protein, DUF58 family, contains vWF domain</fullName>
    </submittedName>
</protein>
<dbReference type="RefSeq" id="WP_089811024.1">
    <property type="nucleotide sequence ID" value="NZ_FOYT01000006.1"/>
</dbReference>
<dbReference type="PANTHER" id="PTHR33608">
    <property type="entry name" value="BLL2464 PROTEIN"/>
    <property type="match status" value="1"/>
</dbReference>
<gene>
    <name evidence="3" type="ORF">SAMN04487947_4023</name>
</gene>
<feature type="transmembrane region" description="Helical" evidence="1">
    <location>
        <begin position="7"/>
        <end position="24"/>
    </location>
</feature>
<dbReference type="Pfam" id="PF01882">
    <property type="entry name" value="DUF58"/>
    <property type="match status" value="1"/>
</dbReference>
<keyword evidence="1" id="KW-1133">Transmembrane helix</keyword>
<organism evidence="3 4">
    <name type="scientific">Halogeometricum rufum</name>
    <dbReference type="NCBI Taxonomy" id="553469"/>
    <lineage>
        <taxon>Archaea</taxon>
        <taxon>Methanobacteriati</taxon>
        <taxon>Methanobacteriota</taxon>
        <taxon>Stenosarchaea group</taxon>
        <taxon>Halobacteria</taxon>
        <taxon>Halobacteriales</taxon>
        <taxon>Haloferacaceae</taxon>
        <taxon>Halogeometricum</taxon>
    </lineage>
</organism>
<keyword evidence="4" id="KW-1185">Reference proteome</keyword>
<name>A0A1I6J495_9EURY</name>
<evidence type="ECO:0000256" key="1">
    <source>
        <dbReference type="SAM" id="Phobius"/>
    </source>
</evidence>
<dbReference type="AlphaFoldDB" id="A0A1I6J495"/>
<dbReference type="Proteomes" id="UP000198531">
    <property type="component" value="Unassembled WGS sequence"/>
</dbReference>
<dbReference type="EMBL" id="FOYT01000006">
    <property type="protein sequence ID" value="SFR73776.1"/>
    <property type="molecule type" value="Genomic_DNA"/>
</dbReference>
<evidence type="ECO:0000313" key="3">
    <source>
        <dbReference type="EMBL" id="SFR73776.1"/>
    </source>
</evidence>
<keyword evidence="1" id="KW-0812">Transmembrane</keyword>
<dbReference type="STRING" id="553469.SAMN04487947_4023"/>
<dbReference type="InterPro" id="IPR002881">
    <property type="entry name" value="DUF58"/>
</dbReference>